<evidence type="ECO:0000259" key="5">
    <source>
        <dbReference type="Pfam" id="PF04234"/>
    </source>
</evidence>
<feature type="compositionally biased region" description="Basic residues" evidence="3">
    <location>
        <begin position="25"/>
        <end position="34"/>
    </location>
</feature>
<accession>A0A2U1TFQ0</accession>
<keyword evidence="2" id="KW-0186">Copper</keyword>
<dbReference type="GO" id="GO:0005507">
    <property type="term" value="F:copper ion binding"/>
    <property type="evidence" value="ECO:0007669"/>
    <property type="project" value="InterPro"/>
</dbReference>
<feature type="transmembrane region" description="Helical" evidence="4">
    <location>
        <begin position="262"/>
        <end position="283"/>
    </location>
</feature>
<feature type="region of interest" description="Disordered" evidence="3">
    <location>
        <begin position="220"/>
        <end position="255"/>
    </location>
</feature>
<evidence type="ECO:0000313" key="6">
    <source>
        <dbReference type="EMBL" id="PWC07728.1"/>
    </source>
</evidence>
<dbReference type="GO" id="GO:0042597">
    <property type="term" value="C:periplasmic space"/>
    <property type="evidence" value="ECO:0007669"/>
    <property type="project" value="InterPro"/>
</dbReference>
<reference evidence="7" key="1">
    <citation type="submission" date="2018-04" db="EMBL/GenBank/DDBJ databases">
        <authorList>
            <person name="Liu S."/>
            <person name="Wang Z."/>
            <person name="Li J."/>
        </authorList>
    </citation>
    <scope>NUCLEOTIDE SEQUENCE [LARGE SCALE GENOMIC DNA]</scope>
    <source>
        <strain evidence="7">622</strain>
    </source>
</reference>
<dbReference type="GO" id="GO:0046688">
    <property type="term" value="P:response to copper ion"/>
    <property type="evidence" value="ECO:0007669"/>
    <property type="project" value="InterPro"/>
</dbReference>
<dbReference type="InterPro" id="IPR007348">
    <property type="entry name" value="CopC_dom"/>
</dbReference>
<evidence type="ECO:0000256" key="1">
    <source>
        <dbReference type="ARBA" id="ARBA00022729"/>
    </source>
</evidence>
<protein>
    <recommendedName>
        <fullName evidence="5">CopC domain-containing protein</fullName>
    </recommendedName>
</protein>
<dbReference type="Pfam" id="PF04234">
    <property type="entry name" value="CopC"/>
    <property type="match status" value="1"/>
</dbReference>
<dbReference type="InterPro" id="IPR014755">
    <property type="entry name" value="Cu-Rt/internalin_Ig-like"/>
</dbReference>
<dbReference type="InterPro" id="IPR014756">
    <property type="entry name" value="Ig_E-set"/>
</dbReference>
<evidence type="ECO:0000256" key="2">
    <source>
        <dbReference type="ARBA" id="ARBA00023008"/>
    </source>
</evidence>
<sequence>MPLRATRGTARTQHRTRLAVLLTRQRPRTHRRTHSPASSGSAVFSSARSESSSPSRPGAHSQPTPRLRKVRAMRIRRLLGIGTLTGLLAVAALGLTAAPAQAHNSLVSSVPAADSVVTEQPGVFSVTTNDAILEAGGSSNAIQVRGPGAEPLYYGDGCMTVSGASLTTPVQLGEAGEYTVVWQVVSADGHPISGEYTFTWQPGDGQELAAGLATAPVCGETQAPVESGSPSPEPRFTTQATDTASPSGPIESEDTTAAPNDLLWIGGALAVLVIAAVVVVVVVRRKKGPPAGPGADETGPAGPADAASPRDPR</sequence>
<comment type="caution">
    <text evidence="6">The sequence shown here is derived from an EMBL/GenBank/DDBJ whole genome shotgun (WGS) entry which is preliminary data.</text>
</comment>
<feature type="region of interest" description="Disordered" evidence="3">
    <location>
        <begin position="287"/>
        <end position="313"/>
    </location>
</feature>
<dbReference type="Proteomes" id="UP000244962">
    <property type="component" value="Unassembled WGS sequence"/>
</dbReference>
<name>A0A2U1TFQ0_9MICO</name>
<feature type="transmembrane region" description="Helical" evidence="4">
    <location>
        <begin position="78"/>
        <end position="98"/>
    </location>
</feature>
<evidence type="ECO:0000256" key="4">
    <source>
        <dbReference type="SAM" id="Phobius"/>
    </source>
</evidence>
<dbReference type="SUPFAM" id="SSF81296">
    <property type="entry name" value="E set domains"/>
    <property type="match status" value="1"/>
</dbReference>
<dbReference type="EMBL" id="QEFB01000002">
    <property type="protein sequence ID" value="PWC07728.1"/>
    <property type="molecule type" value="Genomic_DNA"/>
</dbReference>
<keyword evidence="4" id="KW-1133">Transmembrane helix</keyword>
<evidence type="ECO:0000313" key="7">
    <source>
        <dbReference type="Proteomes" id="UP000244962"/>
    </source>
</evidence>
<gene>
    <name evidence="6" type="ORF">DF223_04530</name>
</gene>
<dbReference type="Gene3D" id="2.60.40.1220">
    <property type="match status" value="1"/>
</dbReference>
<evidence type="ECO:0000256" key="3">
    <source>
        <dbReference type="SAM" id="MobiDB-lite"/>
    </source>
</evidence>
<feature type="compositionally biased region" description="Polar residues" evidence="3">
    <location>
        <begin position="236"/>
        <end position="246"/>
    </location>
</feature>
<feature type="region of interest" description="Disordered" evidence="3">
    <location>
        <begin position="1"/>
        <end position="69"/>
    </location>
</feature>
<proteinExistence type="predicted"/>
<feature type="domain" description="CopC" evidence="5">
    <location>
        <begin position="103"/>
        <end position="199"/>
    </location>
</feature>
<feature type="compositionally biased region" description="Low complexity" evidence="3">
    <location>
        <begin position="35"/>
        <end position="61"/>
    </location>
</feature>
<keyword evidence="7" id="KW-1185">Reference proteome</keyword>
<dbReference type="AlphaFoldDB" id="A0A2U1TFQ0"/>
<keyword evidence="1" id="KW-0732">Signal</keyword>
<keyword evidence="4" id="KW-0812">Transmembrane</keyword>
<keyword evidence="4" id="KW-0472">Membrane</keyword>
<organism evidence="6 7">
    <name type="scientific">Mycetocola zhujimingii</name>
    <dbReference type="NCBI Taxonomy" id="2079792"/>
    <lineage>
        <taxon>Bacteria</taxon>
        <taxon>Bacillati</taxon>
        <taxon>Actinomycetota</taxon>
        <taxon>Actinomycetes</taxon>
        <taxon>Micrococcales</taxon>
        <taxon>Microbacteriaceae</taxon>
        <taxon>Mycetocola</taxon>
    </lineage>
</organism>